<protein>
    <submittedName>
        <fullName evidence="1">Uncharacterized protein</fullName>
    </submittedName>
</protein>
<evidence type="ECO:0000313" key="4">
    <source>
        <dbReference type="EMBL" id="CAB5231164.1"/>
    </source>
</evidence>
<dbReference type="EMBL" id="LR797197">
    <property type="protein sequence ID" value="CAB4193412.1"/>
    <property type="molecule type" value="Genomic_DNA"/>
</dbReference>
<dbReference type="EMBL" id="LR797075">
    <property type="protein sequence ID" value="CAB4185750.1"/>
    <property type="molecule type" value="Genomic_DNA"/>
</dbReference>
<reference evidence="1" key="1">
    <citation type="submission" date="2020-05" db="EMBL/GenBank/DDBJ databases">
        <authorList>
            <person name="Chiriac C."/>
            <person name="Salcher M."/>
            <person name="Ghai R."/>
            <person name="Kavagutti S V."/>
        </authorList>
    </citation>
    <scope>NUCLEOTIDE SEQUENCE</scope>
</reference>
<proteinExistence type="predicted"/>
<dbReference type="EMBL" id="LR797450">
    <property type="protein sequence ID" value="CAB4217936.1"/>
    <property type="molecule type" value="Genomic_DNA"/>
</dbReference>
<evidence type="ECO:0000313" key="1">
    <source>
        <dbReference type="EMBL" id="CAB4185750.1"/>
    </source>
</evidence>
<organism evidence="1">
    <name type="scientific">uncultured Caudovirales phage</name>
    <dbReference type="NCBI Taxonomy" id="2100421"/>
    <lineage>
        <taxon>Viruses</taxon>
        <taxon>Duplodnaviria</taxon>
        <taxon>Heunggongvirae</taxon>
        <taxon>Uroviricota</taxon>
        <taxon>Caudoviricetes</taxon>
        <taxon>Peduoviridae</taxon>
        <taxon>Maltschvirus</taxon>
        <taxon>Maltschvirus maltsch</taxon>
    </lineage>
</organism>
<name>A0A6J5QMV8_9CAUD</name>
<gene>
    <name evidence="1" type="ORF">UFOVP1127_136</name>
    <name evidence="2" type="ORF">UFOVP1242_74</name>
    <name evidence="3" type="ORF">UFOVP1492_134</name>
    <name evidence="4" type="ORF">UFOVP1580_27</name>
</gene>
<sequence>MAYIRKTEDVHIIMYRYTGHEAEEIDTVTQADGGYKEARRLLSEYQLAYRGTGASVWRTYKRRKIEYPVFIIAHDTLLGGVVAQELGKPLNNWEKQITLAQVQAVQYVGDISADRHGRAGYAGVGAEFLWADNHTKYRIVNLLKNPPN</sequence>
<evidence type="ECO:0000313" key="3">
    <source>
        <dbReference type="EMBL" id="CAB4217936.1"/>
    </source>
</evidence>
<evidence type="ECO:0000313" key="2">
    <source>
        <dbReference type="EMBL" id="CAB4193412.1"/>
    </source>
</evidence>
<accession>A0A6J5QMV8</accession>
<dbReference type="EMBL" id="LR798430">
    <property type="protein sequence ID" value="CAB5231164.1"/>
    <property type="molecule type" value="Genomic_DNA"/>
</dbReference>